<dbReference type="SUPFAM" id="SSF52540">
    <property type="entry name" value="P-loop containing nucleoside triphosphate hydrolases"/>
    <property type="match status" value="1"/>
</dbReference>
<dbReference type="Proteomes" id="UP000544134">
    <property type="component" value="Unassembled WGS sequence"/>
</dbReference>
<dbReference type="InterPro" id="IPR027417">
    <property type="entry name" value="P-loop_NTPase"/>
</dbReference>
<proteinExistence type="predicted"/>
<evidence type="ECO:0000313" key="1">
    <source>
        <dbReference type="EMBL" id="NMM01507.1"/>
    </source>
</evidence>
<accession>A0A848IQS6</accession>
<organism evidence="1 2">
    <name type="scientific">Paraburkholderia polaris</name>
    <dbReference type="NCBI Taxonomy" id="2728848"/>
    <lineage>
        <taxon>Bacteria</taxon>
        <taxon>Pseudomonadati</taxon>
        <taxon>Pseudomonadota</taxon>
        <taxon>Betaproteobacteria</taxon>
        <taxon>Burkholderiales</taxon>
        <taxon>Burkholderiaceae</taxon>
        <taxon>Paraburkholderia</taxon>
    </lineage>
</organism>
<sequence>MNAVSKLPKLADITAAELITLLVAYVRRQFPVLITGAPGVGKSDIVASVAALLGYDLVISHPVTEDPTDPKGLPFPSADGLSARFLPFGNMHKILSATRPTIWFLDDLGQGSAAVQAAYMQLLLARRVGDHVLPDCVTFLAATNDRSHNAAVSGILDPVISRFATIVNLVPDIKSWSKWAVENNTPNELIAFLRFRQDLLYVPKKGRDIENFPTPRSWGFLGKKMPIIPKGQELREYAGSVGEAAAHELATFLDVYKEIPTLEEILLNPRGARLPDTAKPATATAIVSMLAGRTTATNFDTVMVYVNRMIDAGMREYVGFYIHDATTRDPSLQQTHTFQRESWAGELCKILGHELETA</sequence>
<protein>
    <submittedName>
        <fullName evidence="1">ATP-binding protein</fullName>
    </submittedName>
</protein>
<dbReference type="RefSeq" id="WP_169488342.1">
    <property type="nucleotide sequence ID" value="NZ_JABBGJ010000031.1"/>
</dbReference>
<dbReference type="GO" id="GO:0005524">
    <property type="term" value="F:ATP binding"/>
    <property type="evidence" value="ECO:0007669"/>
    <property type="project" value="UniProtKB-KW"/>
</dbReference>
<keyword evidence="1" id="KW-0547">Nucleotide-binding</keyword>
<evidence type="ECO:0000313" key="2">
    <source>
        <dbReference type="Proteomes" id="UP000544134"/>
    </source>
</evidence>
<comment type="caution">
    <text evidence="1">The sequence shown here is derived from an EMBL/GenBank/DDBJ whole genome shotgun (WGS) entry which is preliminary data.</text>
</comment>
<reference evidence="1 2" key="1">
    <citation type="submission" date="2020-04" db="EMBL/GenBank/DDBJ databases">
        <title>Paraburkholderia sp. RP-4-7 isolated from soil.</title>
        <authorList>
            <person name="Dahal R.H."/>
        </authorList>
    </citation>
    <scope>NUCLEOTIDE SEQUENCE [LARGE SCALE GENOMIC DNA]</scope>
    <source>
        <strain evidence="1 2">RP-4-7</strain>
    </source>
</reference>
<dbReference type="Gene3D" id="3.40.50.300">
    <property type="entry name" value="P-loop containing nucleotide triphosphate hydrolases"/>
    <property type="match status" value="1"/>
</dbReference>
<gene>
    <name evidence="1" type="ORF">HHL24_26660</name>
</gene>
<dbReference type="CDD" id="cd00009">
    <property type="entry name" value="AAA"/>
    <property type="match status" value="1"/>
</dbReference>
<name>A0A848IQS6_9BURK</name>
<keyword evidence="2" id="KW-1185">Reference proteome</keyword>
<dbReference type="AlphaFoldDB" id="A0A848IQS6"/>
<keyword evidence="1" id="KW-0067">ATP-binding</keyword>
<dbReference type="EMBL" id="JABBGJ010000031">
    <property type="protein sequence ID" value="NMM01507.1"/>
    <property type="molecule type" value="Genomic_DNA"/>
</dbReference>